<dbReference type="GO" id="GO:0016755">
    <property type="term" value="F:aminoacyltransferase activity"/>
    <property type="evidence" value="ECO:0007669"/>
    <property type="project" value="InterPro"/>
</dbReference>
<comment type="catalytic activity">
    <reaction evidence="13">
        <text>beta-D-GlcNAc-(1-&gt;4)-Mur2Ac(oyl-L-Ala-D-isoglutaminyl-L-Lys-(N(6)-Gly)-D-Ala-D-Ala)-di-trans,octa-cis-undecaprenyl diphosphate + 2 glycyl-tRNA(Gly) = MurNAc-L-Ala-D-isoglutaminyl-L-Lys-(N(6)-tri-Gly)-D-Ala-D-Ala-diphospho-di-trans,octa-cis-undecaprenyl-GlcNAc + 2 tRNA(Gly) + 2 H(+)</text>
        <dbReference type="Rhea" id="RHEA:30439"/>
        <dbReference type="Rhea" id="RHEA-COMP:9664"/>
        <dbReference type="Rhea" id="RHEA-COMP:9683"/>
        <dbReference type="ChEBI" id="CHEBI:15378"/>
        <dbReference type="ChEBI" id="CHEBI:62234"/>
        <dbReference type="ChEBI" id="CHEBI:62235"/>
        <dbReference type="ChEBI" id="CHEBI:78442"/>
        <dbReference type="ChEBI" id="CHEBI:78522"/>
        <dbReference type="EC" id="2.3.2.17"/>
    </reaction>
</comment>
<evidence type="ECO:0000256" key="1">
    <source>
        <dbReference type="ARBA" id="ARBA00004496"/>
    </source>
</evidence>
<accession>A0A077UDU8</accession>
<dbReference type="InterPro" id="IPR016181">
    <property type="entry name" value="Acyl_CoA_acyltransferase"/>
</dbReference>
<evidence type="ECO:0000256" key="8">
    <source>
        <dbReference type="ARBA" id="ARBA00022984"/>
    </source>
</evidence>
<evidence type="ECO:0000256" key="11">
    <source>
        <dbReference type="ARBA" id="ARBA00030706"/>
    </source>
</evidence>
<dbReference type="InterPro" id="IPR050644">
    <property type="entry name" value="PG_Glycine_Bridge_Synth"/>
</dbReference>
<dbReference type="PANTHER" id="PTHR36174">
    <property type="entry name" value="LIPID II:GLYCINE GLYCYLTRANSFERASE"/>
    <property type="match status" value="1"/>
</dbReference>
<gene>
    <name evidence="14" type="primary">fmhC</name>
    <name evidence="14" type="ORF">ERS140147_00138</name>
</gene>
<dbReference type="Pfam" id="PF02388">
    <property type="entry name" value="FemAB"/>
    <property type="match status" value="1"/>
</dbReference>
<evidence type="ECO:0000313" key="14">
    <source>
        <dbReference type="EMBL" id="CDR26686.1"/>
    </source>
</evidence>
<dbReference type="InterPro" id="IPR003447">
    <property type="entry name" value="FEMABX"/>
</dbReference>
<evidence type="ECO:0000256" key="10">
    <source>
        <dbReference type="ARBA" id="ARBA00023316"/>
    </source>
</evidence>
<dbReference type="EC" id="2.3.2.17" evidence="3"/>
<keyword evidence="9 14" id="KW-0012">Acyltransferase</keyword>
<dbReference type="SUPFAM" id="SSF55729">
    <property type="entry name" value="Acyl-CoA N-acyltransferases (Nat)"/>
    <property type="match status" value="2"/>
</dbReference>
<dbReference type="EMBL" id="CCEH01000001">
    <property type="protein sequence ID" value="CDR26686.1"/>
    <property type="molecule type" value="Genomic_DNA"/>
</dbReference>
<evidence type="ECO:0000256" key="5">
    <source>
        <dbReference type="ARBA" id="ARBA00022490"/>
    </source>
</evidence>
<evidence type="ECO:0000256" key="4">
    <source>
        <dbReference type="ARBA" id="ARBA00016236"/>
    </source>
</evidence>
<dbReference type="SUPFAM" id="SSF46589">
    <property type="entry name" value="tRNA-binding arm"/>
    <property type="match status" value="1"/>
</dbReference>
<evidence type="ECO:0000313" key="15">
    <source>
        <dbReference type="Proteomes" id="UP000044616"/>
    </source>
</evidence>
<keyword evidence="5" id="KW-0963">Cytoplasm</keyword>
<dbReference type="GO" id="GO:0005737">
    <property type="term" value="C:cytoplasm"/>
    <property type="evidence" value="ECO:0007669"/>
    <property type="project" value="UniProtKB-SubCell"/>
</dbReference>
<comment type="similarity">
    <text evidence="2">Belongs to the FemABX family.</text>
</comment>
<dbReference type="AlphaFoldDB" id="A0A077UDU8"/>
<reference evidence="14 15" key="1">
    <citation type="submission" date="2014-05" db="EMBL/GenBank/DDBJ databases">
        <authorList>
            <person name="Aslett A.Martin."/>
            <person name="De Silva Nishadi"/>
        </authorList>
    </citation>
    <scope>NUCLEOTIDE SEQUENCE [LARGE SCALE GENOMIC DNA]</scope>
</reference>
<evidence type="ECO:0000256" key="3">
    <source>
        <dbReference type="ARBA" id="ARBA00012466"/>
    </source>
</evidence>
<dbReference type="GO" id="GO:0008360">
    <property type="term" value="P:regulation of cell shape"/>
    <property type="evidence" value="ECO:0007669"/>
    <property type="project" value="UniProtKB-KW"/>
</dbReference>
<keyword evidence="6 14" id="KW-0808">Transferase</keyword>
<dbReference type="InterPro" id="IPR010978">
    <property type="entry name" value="tRNA-bd_arm"/>
</dbReference>
<keyword evidence="7" id="KW-0133">Cell shape</keyword>
<evidence type="ECO:0000256" key="2">
    <source>
        <dbReference type="ARBA" id="ARBA00009943"/>
    </source>
</evidence>
<comment type="subcellular location">
    <subcellularLocation>
        <location evidence="1">Cytoplasm</location>
    </subcellularLocation>
</comment>
<dbReference type="GO" id="GO:0000166">
    <property type="term" value="F:nucleotide binding"/>
    <property type="evidence" value="ECO:0007669"/>
    <property type="project" value="InterPro"/>
</dbReference>
<evidence type="ECO:0000256" key="6">
    <source>
        <dbReference type="ARBA" id="ARBA00022679"/>
    </source>
</evidence>
<proteinExistence type="inferred from homology"/>
<dbReference type="PANTHER" id="PTHR36174:SF2">
    <property type="entry name" value="AMINOACYLTRANSFERASE FEMA"/>
    <property type="match status" value="1"/>
</dbReference>
<keyword evidence="8" id="KW-0573">Peptidoglycan synthesis</keyword>
<organism evidence="14 15">
    <name type="scientific">Staphylococcus schweitzeri</name>
    <dbReference type="NCBI Taxonomy" id="1654388"/>
    <lineage>
        <taxon>Bacteria</taxon>
        <taxon>Bacillati</taxon>
        <taxon>Bacillota</taxon>
        <taxon>Bacilli</taxon>
        <taxon>Bacillales</taxon>
        <taxon>Staphylococcaceae</taxon>
        <taxon>Staphylococcus</taxon>
    </lineage>
</organism>
<evidence type="ECO:0000256" key="12">
    <source>
        <dbReference type="ARBA" id="ARBA00032233"/>
    </source>
</evidence>
<evidence type="ECO:0000256" key="9">
    <source>
        <dbReference type="ARBA" id="ARBA00023315"/>
    </source>
</evidence>
<keyword evidence="10" id="KW-0961">Cell wall biogenesis/degradation</keyword>
<dbReference type="RefSeq" id="WP_047528944.1">
    <property type="nucleotide sequence ID" value="NZ_CCEH01000001.1"/>
</dbReference>
<sequence>MKFSTLSEEEFTNYTKKHFKHYTQSIELYNYRNKINHEAHIVGVKNDKNEVIAACLLTEARIFKFYKYFYSHRGPLLDYFDTKLVCYFFKELSKYIYKNRGVFILVDPYLIENLRDANGRIIKNYNNSVIVKMLGKIGYIHQGYTTGYSNKSQIRWISVLDLKDKDENQLLKEMEYQTRRNIKKTIEIGVKVENLSIEETNRFYKLFQMAEEKHGFHFMNEGYFKRMQEIYKDKAMLKIACIDLNEYQDKLKIQLLKIENEIITVNKALNETPNSKKNKSKLNQLNIQLSSINNRISKTEELILEDGPVLDLAAALFICTDDEVYYLSSGSNPEYNQYMGAYHLQWHMIKYAKSHNINRYNFYGITGVFSDEADDFGVQQFKKGFNTHVEELIGDFIKPVRPILYKFAKLIYKV</sequence>
<protein>
    <recommendedName>
        <fullName evidence="4">Aminoacyltransferase FemA</fullName>
        <ecNumber evidence="3">2.3.2.17</ecNumber>
    </recommendedName>
    <alternativeName>
        <fullName evidence="12">Factor essential for expression of methicillin resistance A</fullName>
    </alternativeName>
    <alternativeName>
        <fullName evidence="11">N-acetylmuramoyl-L-alanyl-D-glutamyl-L-lysyl-(N6-glycyl)-D-alanyl-D-alanine-diphosphoundecaprenyl-N-acetylglucosamine:glycine glycyltransferase</fullName>
    </alternativeName>
</protein>
<dbReference type="GO" id="GO:0071555">
    <property type="term" value="P:cell wall organization"/>
    <property type="evidence" value="ECO:0007669"/>
    <property type="project" value="UniProtKB-KW"/>
</dbReference>
<dbReference type="PROSITE" id="PS51191">
    <property type="entry name" value="FEMABX"/>
    <property type="match status" value="1"/>
</dbReference>
<dbReference type="Gene3D" id="3.40.630.30">
    <property type="match status" value="2"/>
</dbReference>
<name>A0A077UDU8_9STAP</name>
<dbReference type="Proteomes" id="UP000044616">
    <property type="component" value="Unassembled WGS sequence"/>
</dbReference>
<evidence type="ECO:0000256" key="13">
    <source>
        <dbReference type="ARBA" id="ARBA00047483"/>
    </source>
</evidence>
<dbReference type="Gene3D" id="1.20.58.90">
    <property type="match status" value="1"/>
</dbReference>
<dbReference type="GO" id="GO:0009252">
    <property type="term" value="P:peptidoglycan biosynthetic process"/>
    <property type="evidence" value="ECO:0007669"/>
    <property type="project" value="UniProtKB-KW"/>
</dbReference>
<evidence type="ECO:0000256" key="7">
    <source>
        <dbReference type="ARBA" id="ARBA00022960"/>
    </source>
</evidence>